<feature type="transmembrane region" description="Helical" evidence="1">
    <location>
        <begin position="37"/>
        <end position="54"/>
    </location>
</feature>
<accession>A0A226D186</accession>
<keyword evidence="1" id="KW-1133">Transmembrane helix</keyword>
<evidence type="ECO:0000313" key="3">
    <source>
        <dbReference type="Proteomes" id="UP000198287"/>
    </source>
</evidence>
<evidence type="ECO:0000256" key="1">
    <source>
        <dbReference type="SAM" id="Phobius"/>
    </source>
</evidence>
<protein>
    <submittedName>
        <fullName evidence="2">Uncharacterized protein</fullName>
    </submittedName>
</protein>
<keyword evidence="3" id="KW-1185">Reference proteome</keyword>
<gene>
    <name evidence="2" type="ORF">Fcan01_25962</name>
</gene>
<dbReference type="AlphaFoldDB" id="A0A226D186"/>
<evidence type="ECO:0000313" key="2">
    <source>
        <dbReference type="EMBL" id="OXA39352.1"/>
    </source>
</evidence>
<proteinExistence type="predicted"/>
<organism evidence="2 3">
    <name type="scientific">Folsomia candida</name>
    <name type="common">Springtail</name>
    <dbReference type="NCBI Taxonomy" id="158441"/>
    <lineage>
        <taxon>Eukaryota</taxon>
        <taxon>Metazoa</taxon>
        <taxon>Ecdysozoa</taxon>
        <taxon>Arthropoda</taxon>
        <taxon>Hexapoda</taxon>
        <taxon>Collembola</taxon>
        <taxon>Entomobryomorpha</taxon>
        <taxon>Isotomoidea</taxon>
        <taxon>Isotomidae</taxon>
        <taxon>Proisotominae</taxon>
        <taxon>Folsomia</taxon>
    </lineage>
</organism>
<name>A0A226D186_FOLCA</name>
<dbReference type="EMBL" id="LNIX01000039">
    <property type="protein sequence ID" value="OXA39352.1"/>
    <property type="molecule type" value="Genomic_DNA"/>
</dbReference>
<keyword evidence="1" id="KW-0472">Membrane</keyword>
<keyword evidence="1" id="KW-0812">Transmembrane</keyword>
<sequence>MSQIIQNILEFGRRQSFLIRREISSCFDFYALIKNKILFLNMTTFIVGQVAVSYTECEEIRRIIVYTVLTMMLSLVTVWCTSKFGIIQKYFFWLMNDEDHPHIPRPHGERNQFDEDIEA</sequence>
<reference evidence="2 3" key="1">
    <citation type="submission" date="2015-12" db="EMBL/GenBank/DDBJ databases">
        <title>The genome of Folsomia candida.</title>
        <authorList>
            <person name="Faddeeva A."/>
            <person name="Derks M.F."/>
            <person name="Anvar Y."/>
            <person name="Smit S."/>
            <person name="Van Straalen N."/>
            <person name="Roelofs D."/>
        </authorList>
    </citation>
    <scope>NUCLEOTIDE SEQUENCE [LARGE SCALE GENOMIC DNA]</scope>
    <source>
        <strain evidence="2 3">VU population</strain>
        <tissue evidence="2">Whole body</tissue>
    </source>
</reference>
<dbReference type="Proteomes" id="UP000198287">
    <property type="component" value="Unassembled WGS sequence"/>
</dbReference>
<comment type="caution">
    <text evidence="2">The sequence shown here is derived from an EMBL/GenBank/DDBJ whole genome shotgun (WGS) entry which is preliminary data.</text>
</comment>
<feature type="transmembrane region" description="Helical" evidence="1">
    <location>
        <begin position="60"/>
        <end position="80"/>
    </location>
</feature>